<dbReference type="EMBL" id="JAFBBU010000001">
    <property type="protein sequence ID" value="MBM7473674.1"/>
    <property type="molecule type" value="Genomic_DNA"/>
</dbReference>
<dbReference type="PANTHER" id="PTHR11803">
    <property type="entry name" value="2-IMINOBUTANOATE/2-IMINOPROPANOATE DEAMINASE RIDA"/>
    <property type="match status" value="1"/>
</dbReference>
<dbReference type="Pfam" id="PF01042">
    <property type="entry name" value="Ribonuc_L-PSP"/>
    <property type="match status" value="1"/>
</dbReference>
<dbReference type="RefSeq" id="WP_205111304.1">
    <property type="nucleotide sequence ID" value="NZ_BAAAHT010000001.1"/>
</dbReference>
<reference evidence="1 2" key="1">
    <citation type="submission" date="2021-01" db="EMBL/GenBank/DDBJ databases">
        <title>Sequencing the genomes of 1000 actinobacteria strains.</title>
        <authorList>
            <person name="Klenk H.-P."/>
        </authorList>
    </citation>
    <scope>NUCLEOTIDE SEQUENCE [LARGE SCALE GENOMIC DNA]</scope>
    <source>
        <strain evidence="1 2">DSM 13057</strain>
    </source>
</reference>
<dbReference type="CDD" id="cd00448">
    <property type="entry name" value="YjgF_YER057c_UK114_family"/>
    <property type="match status" value="1"/>
</dbReference>
<proteinExistence type="predicted"/>
<keyword evidence="2" id="KW-1185">Reference proteome</keyword>
<dbReference type="InterPro" id="IPR035959">
    <property type="entry name" value="RutC-like_sf"/>
</dbReference>
<evidence type="ECO:0000313" key="2">
    <source>
        <dbReference type="Proteomes" id="UP000776164"/>
    </source>
</evidence>
<dbReference type="Gene3D" id="3.30.1330.40">
    <property type="entry name" value="RutC-like"/>
    <property type="match status" value="1"/>
</dbReference>
<comment type="caution">
    <text evidence="1">The sequence shown here is derived from an EMBL/GenBank/DDBJ whole genome shotgun (WGS) entry which is preliminary data.</text>
</comment>
<protein>
    <submittedName>
        <fullName evidence="1">Reactive intermediate/imine deaminase</fullName>
    </submittedName>
</protein>
<dbReference type="InterPro" id="IPR006175">
    <property type="entry name" value="YjgF/YER057c/UK114"/>
</dbReference>
<evidence type="ECO:0000313" key="1">
    <source>
        <dbReference type="EMBL" id="MBM7473674.1"/>
    </source>
</evidence>
<dbReference type="SUPFAM" id="SSF55298">
    <property type="entry name" value="YjgF-like"/>
    <property type="match status" value="1"/>
</dbReference>
<sequence>MPTPAPLSPSRTVGDLVFLSGVVPRDATGLPSTGDVAEQTHTVLRTLSGVLEAAGSSLADVCRVGVYLSDLDEDFEAFNAVYVQYFTAPFPARTTIGARPRGVRVEIDAIAVRHG</sequence>
<dbReference type="PANTHER" id="PTHR11803:SF39">
    <property type="entry name" value="2-IMINOBUTANOATE_2-IMINOPROPANOATE DEAMINASE"/>
    <property type="match status" value="1"/>
</dbReference>
<name>A0ABS2L9L9_9MICO</name>
<dbReference type="Proteomes" id="UP000776164">
    <property type="component" value="Unassembled WGS sequence"/>
</dbReference>
<gene>
    <name evidence="1" type="ORF">JOE66_003308</name>
</gene>
<accession>A0ABS2L9L9</accession>
<organism evidence="1 2">
    <name type="scientific">Subtercola frigoramans</name>
    <dbReference type="NCBI Taxonomy" id="120298"/>
    <lineage>
        <taxon>Bacteria</taxon>
        <taxon>Bacillati</taxon>
        <taxon>Actinomycetota</taxon>
        <taxon>Actinomycetes</taxon>
        <taxon>Micrococcales</taxon>
        <taxon>Microbacteriaceae</taxon>
        <taxon>Subtercola</taxon>
    </lineage>
</organism>